<dbReference type="Ensembl" id="ENSUMAT00000016925.1">
    <property type="protein sequence ID" value="ENSUMAP00000014262.1"/>
    <property type="gene ID" value="ENSUMAG00000010486.1"/>
</dbReference>
<dbReference type="Pfam" id="PF03402">
    <property type="entry name" value="V1R"/>
    <property type="match status" value="2"/>
</dbReference>
<feature type="transmembrane region" description="Helical" evidence="11">
    <location>
        <begin position="12"/>
        <end position="34"/>
    </location>
</feature>
<feature type="signal peptide" evidence="12">
    <location>
        <begin position="1"/>
        <end position="18"/>
    </location>
</feature>
<evidence type="ECO:0000256" key="6">
    <source>
        <dbReference type="ARBA" id="ARBA00022989"/>
    </source>
</evidence>
<evidence type="ECO:0000256" key="11">
    <source>
        <dbReference type="RuleBase" id="RU364061"/>
    </source>
</evidence>
<feature type="transmembrane region" description="Helical" evidence="11">
    <location>
        <begin position="327"/>
        <end position="347"/>
    </location>
</feature>
<evidence type="ECO:0000256" key="1">
    <source>
        <dbReference type="ARBA" id="ARBA00004651"/>
    </source>
</evidence>
<keyword evidence="5 11" id="KW-0812">Transmembrane</keyword>
<keyword evidence="6 11" id="KW-1133">Transmembrane helix</keyword>
<evidence type="ECO:0000256" key="10">
    <source>
        <dbReference type="ARBA" id="ARBA00023224"/>
    </source>
</evidence>
<protein>
    <recommendedName>
        <fullName evidence="11">Vomeronasal type-1 receptor</fullName>
    </recommendedName>
</protein>
<evidence type="ECO:0000256" key="4">
    <source>
        <dbReference type="ARBA" id="ARBA00022507"/>
    </source>
</evidence>
<dbReference type="CDD" id="cd13949">
    <property type="entry name" value="7tm_V1R_pheromone"/>
    <property type="match status" value="1"/>
</dbReference>
<name>A0A452U0Q0_URSMA</name>
<evidence type="ECO:0000256" key="9">
    <source>
        <dbReference type="ARBA" id="ARBA00023170"/>
    </source>
</evidence>
<keyword evidence="7 11" id="KW-0297">G-protein coupled receptor</keyword>
<dbReference type="Gene3D" id="1.20.1070.10">
    <property type="entry name" value="Rhodopsin 7-helix transmembrane proteins"/>
    <property type="match status" value="1"/>
</dbReference>
<keyword evidence="4 11" id="KW-0589">Pheromone response</keyword>
<keyword evidence="8 11" id="KW-0472">Membrane</keyword>
<evidence type="ECO:0000256" key="5">
    <source>
        <dbReference type="ARBA" id="ARBA00022692"/>
    </source>
</evidence>
<keyword evidence="9 11" id="KW-0675">Receptor</keyword>
<feature type="transmembrane region" description="Helical" evidence="11">
    <location>
        <begin position="297"/>
        <end position="321"/>
    </location>
</feature>
<dbReference type="PANTHER" id="PTHR24062">
    <property type="entry name" value="VOMERONASAL TYPE-1 RECEPTOR"/>
    <property type="match status" value="1"/>
</dbReference>
<dbReference type="GO" id="GO:0016503">
    <property type="term" value="F:pheromone receptor activity"/>
    <property type="evidence" value="ECO:0007669"/>
    <property type="project" value="InterPro"/>
</dbReference>
<dbReference type="InterPro" id="IPR004072">
    <property type="entry name" value="Vmron_rcpt_1"/>
</dbReference>
<reference evidence="13" key="1">
    <citation type="submission" date="2019-03" db="UniProtKB">
        <authorList>
            <consortium name="Ensembl"/>
        </authorList>
    </citation>
    <scope>IDENTIFICATION</scope>
</reference>
<feature type="transmembrane region" description="Helical" evidence="11">
    <location>
        <begin position="88"/>
        <end position="113"/>
    </location>
</feature>
<evidence type="ECO:0000256" key="3">
    <source>
        <dbReference type="ARBA" id="ARBA00022475"/>
    </source>
</evidence>
<comment type="similarity">
    <text evidence="2 11">Belongs to the G-protein coupled receptor 1 family.</text>
</comment>
<proteinExistence type="inferred from homology"/>
<feature type="transmembrane region" description="Helical" evidence="11">
    <location>
        <begin position="252"/>
        <end position="269"/>
    </location>
</feature>
<feature type="transmembrane region" description="Helical" evidence="11">
    <location>
        <begin position="212"/>
        <end position="232"/>
    </location>
</feature>
<keyword evidence="10 11" id="KW-0807">Transducer</keyword>
<dbReference type="PRINTS" id="PR01534">
    <property type="entry name" value="VOMERONASL1R"/>
</dbReference>
<dbReference type="GO" id="GO:0005886">
    <property type="term" value="C:plasma membrane"/>
    <property type="evidence" value="ECO:0007669"/>
    <property type="project" value="UniProtKB-SubCell"/>
</dbReference>
<evidence type="ECO:0000313" key="13">
    <source>
        <dbReference type="Ensembl" id="ENSUMAP00000014262"/>
    </source>
</evidence>
<evidence type="ECO:0000256" key="8">
    <source>
        <dbReference type="ARBA" id="ARBA00023136"/>
    </source>
</evidence>
<feature type="transmembrane region" description="Helical" evidence="11">
    <location>
        <begin position="172"/>
        <end position="192"/>
    </location>
</feature>
<dbReference type="GeneTree" id="ENSGT00960000186612"/>
<organism evidence="13">
    <name type="scientific">Ursus maritimus</name>
    <name type="common">Polar bear</name>
    <name type="synonym">Thalarctos maritimus</name>
    <dbReference type="NCBI Taxonomy" id="29073"/>
    <lineage>
        <taxon>Eukaryota</taxon>
        <taxon>Metazoa</taxon>
        <taxon>Chordata</taxon>
        <taxon>Craniata</taxon>
        <taxon>Vertebrata</taxon>
        <taxon>Euteleostomi</taxon>
        <taxon>Mammalia</taxon>
        <taxon>Eutheria</taxon>
        <taxon>Laurasiatheria</taxon>
        <taxon>Carnivora</taxon>
        <taxon>Caniformia</taxon>
        <taxon>Ursidae</taxon>
        <taxon>Ursus</taxon>
    </lineage>
</organism>
<sequence>EPAFSSPTPLLVFPLSLAVSLGPISPFYTCISSFPNTISKGKLMISGDYWILVDMVHEAHTSYSHAGSSGSEIKSQWLETGRMASRDLVIGVIFLVQTMVGTLGNLSLLYYYLFLSFTGCRLRPTDLIVKHLIVANSLSLLCKGVPQTMAAFGWNNFPSDVGCKLLFYLHRISRGVSIGSTCLLSVFQAITISPRNSSWAKLKRKALKHIDFSILLCWTLYMLASILFPVYVTGKWSNRSISVKKDLGYCSGIRLMIWASSSMVFILHRHRQRVQHIHRPNNISARPPAESRATQSILVLMTTFVSLYSVSSIFQVCIVLLDDPSWLLVSVSALISGCFPTACPFVLMNCDSSASRLFCYSVCCMQFQDFPIHFLPDDPP</sequence>
<accession>A0A452U0Q0</accession>
<evidence type="ECO:0000256" key="2">
    <source>
        <dbReference type="ARBA" id="ARBA00010663"/>
    </source>
</evidence>
<dbReference type="SUPFAM" id="SSF81321">
    <property type="entry name" value="Family A G protein-coupled receptor-like"/>
    <property type="match status" value="1"/>
</dbReference>
<dbReference type="GO" id="GO:0019236">
    <property type="term" value="P:response to pheromone"/>
    <property type="evidence" value="ECO:0007669"/>
    <property type="project" value="UniProtKB-KW"/>
</dbReference>
<dbReference type="AlphaFoldDB" id="A0A452U0Q0"/>
<keyword evidence="3 11" id="KW-1003">Cell membrane</keyword>
<keyword evidence="12" id="KW-0732">Signal</keyword>
<feature type="chain" id="PRO_5019563293" description="Vomeronasal type-1 receptor" evidence="12">
    <location>
        <begin position="19"/>
        <end position="380"/>
    </location>
</feature>
<evidence type="ECO:0000256" key="7">
    <source>
        <dbReference type="ARBA" id="ARBA00023040"/>
    </source>
</evidence>
<comment type="subcellular location">
    <subcellularLocation>
        <location evidence="1 11">Cell membrane</location>
        <topology evidence="1 11">Multi-pass membrane protein</topology>
    </subcellularLocation>
</comment>
<evidence type="ECO:0000256" key="12">
    <source>
        <dbReference type="SAM" id="SignalP"/>
    </source>
</evidence>